<feature type="transmembrane region" description="Helical" evidence="1">
    <location>
        <begin position="65"/>
        <end position="94"/>
    </location>
</feature>
<keyword evidence="4" id="KW-1185">Reference proteome</keyword>
<keyword evidence="1" id="KW-1133">Transmembrane helix</keyword>
<feature type="transmembrane region" description="Helical" evidence="1">
    <location>
        <begin position="136"/>
        <end position="157"/>
    </location>
</feature>
<dbReference type="PANTHER" id="PTHR24177:SF463">
    <property type="entry name" value="OS09G0331600 PROTEIN"/>
    <property type="match status" value="1"/>
</dbReference>
<sequence length="162" mass="17498">MTEWQKQCAEDKNQRQGDINKFGDNNMIVAALIATVSFAAGFTLPGGYDGNAGPKQGMAVLVRKAAFKAFVISNAMAVICSTSALFVFLIGSFYKKQTKILTRYAIGFFLMIISLVAMMIAFITGTYAVLATTPGLGLAIAICVIGGSFLVIDYIFLHKLFR</sequence>
<dbReference type="Pfam" id="PF13962">
    <property type="entry name" value="PGG"/>
    <property type="match status" value="1"/>
</dbReference>
<dbReference type="PANTHER" id="PTHR24177">
    <property type="entry name" value="CASKIN"/>
    <property type="match status" value="1"/>
</dbReference>
<organism evidence="3 4">
    <name type="scientific">Actinidia rufa</name>
    <dbReference type="NCBI Taxonomy" id="165716"/>
    <lineage>
        <taxon>Eukaryota</taxon>
        <taxon>Viridiplantae</taxon>
        <taxon>Streptophyta</taxon>
        <taxon>Embryophyta</taxon>
        <taxon>Tracheophyta</taxon>
        <taxon>Spermatophyta</taxon>
        <taxon>Magnoliopsida</taxon>
        <taxon>eudicotyledons</taxon>
        <taxon>Gunneridae</taxon>
        <taxon>Pentapetalae</taxon>
        <taxon>asterids</taxon>
        <taxon>Ericales</taxon>
        <taxon>Actinidiaceae</taxon>
        <taxon>Actinidia</taxon>
    </lineage>
</organism>
<dbReference type="EMBL" id="BJWL01000003">
    <property type="protein sequence ID" value="GFY84993.1"/>
    <property type="molecule type" value="Genomic_DNA"/>
</dbReference>
<dbReference type="GO" id="GO:0016020">
    <property type="term" value="C:membrane"/>
    <property type="evidence" value="ECO:0007669"/>
    <property type="project" value="TreeGrafter"/>
</dbReference>
<feature type="domain" description="PGG" evidence="2">
    <location>
        <begin position="23"/>
        <end position="129"/>
    </location>
</feature>
<accession>A0A7J0EEV9</accession>
<evidence type="ECO:0000313" key="4">
    <source>
        <dbReference type="Proteomes" id="UP000585474"/>
    </source>
</evidence>
<dbReference type="InterPro" id="IPR026961">
    <property type="entry name" value="PGG_dom"/>
</dbReference>
<name>A0A7J0EEV9_9ERIC</name>
<dbReference type="Proteomes" id="UP000585474">
    <property type="component" value="Unassembled WGS sequence"/>
</dbReference>
<keyword evidence="1" id="KW-0812">Transmembrane</keyword>
<evidence type="ECO:0000256" key="1">
    <source>
        <dbReference type="SAM" id="Phobius"/>
    </source>
</evidence>
<keyword evidence="1" id="KW-0472">Membrane</keyword>
<feature type="transmembrane region" description="Helical" evidence="1">
    <location>
        <begin position="106"/>
        <end position="130"/>
    </location>
</feature>
<evidence type="ECO:0000313" key="3">
    <source>
        <dbReference type="EMBL" id="GFY84993.1"/>
    </source>
</evidence>
<dbReference type="OrthoDB" id="10040922at2759"/>
<protein>
    <submittedName>
        <fullName evidence="3">Ankyrin repeat family protein</fullName>
    </submittedName>
</protein>
<proteinExistence type="predicted"/>
<feature type="transmembrane region" description="Helical" evidence="1">
    <location>
        <begin position="27"/>
        <end position="45"/>
    </location>
</feature>
<reference evidence="3 4" key="1">
    <citation type="submission" date="2019-07" db="EMBL/GenBank/DDBJ databases">
        <title>De Novo Assembly of kiwifruit Actinidia rufa.</title>
        <authorList>
            <person name="Sugita-Konishi S."/>
            <person name="Sato K."/>
            <person name="Mori E."/>
            <person name="Abe Y."/>
            <person name="Kisaki G."/>
            <person name="Hamano K."/>
            <person name="Suezawa K."/>
            <person name="Otani M."/>
            <person name="Fukuda T."/>
            <person name="Manabe T."/>
            <person name="Gomi K."/>
            <person name="Tabuchi M."/>
            <person name="Akimitsu K."/>
            <person name="Kataoka I."/>
        </authorList>
    </citation>
    <scope>NUCLEOTIDE SEQUENCE [LARGE SCALE GENOMIC DNA]</scope>
    <source>
        <strain evidence="4">cv. Fuchu</strain>
    </source>
</reference>
<gene>
    <name evidence="3" type="ORF">Acr_03g0017670</name>
</gene>
<evidence type="ECO:0000259" key="2">
    <source>
        <dbReference type="Pfam" id="PF13962"/>
    </source>
</evidence>
<dbReference type="AlphaFoldDB" id="A0A7J0EEV9"/>
<comment type="caution">
    <text evidence="3">The sequence shown here is derived from an EMBL/GenBank/DDBJ whole genome shotgun (WGS) entry which is preliminary data.</text>
</comment>